<gene>
    <name evidence="2" type="ORF">RJ45_18705</name>
</gene>
<evidence type="ECO:0000256" key="1">
    <source>
        <dbReference type="SAM" id="Phobius"/>
    </source>
</evidence>
<dbReference type="AlphaFoldDB" id="A0A0B9GTV8"/>
<feature type="transmembrane region" description="Helical" evidence="1">
    <location>
        <begin position="6"/>
        <end position="30"/>
    </location>
</feature>
<reference evidence="2 3" key="1">
    <citation type="submission" date="2014-12" db="EMBL/GenBank/DDBJ databases">
        <title>Genome sequencing of Photobacterium gaetbulicola AD005a.</title>
        <authorList>
            <person name="Adrian T.G.S."/>
            <person name="Chan K.G."/>
        </authorList>
    </citation>
    <scope>NUCLEOTIDE SEQUENCE [LARGE SCALE GENOMIC DNA]</scope>
    <source>
        <strain evidence="2 3">AD005a</strain>
    </source>
</reference>
<name>A0A0B9GTV8_9GAMM</name>
<dbReference type="Proteomes" id="UP000031278">
    <property type="component" value="Unassembled WGS sequence"/>
</dbReference>
<dbReference type="RefSeq" id="WP_039465883.1">
    <property type="nucleotide sequence ID" value="NZ_JWLZ01000182.1"/>
</dbReference>
<organism evidence="2 3">
    <name type="scientific">Photobacterium gaetbulicola</name>
    <dbReference type="NCBI Taxonomy" id="1295392"/>
    <lineage>
        <taxon>Bacteria</taxon>
        <taxon>Pseudomonadati</taxon>
        <taxon>Pseudomonadota</taxon>
        <taxon>Gammaproteobacteria</taxon>
        <taxon>Vibrionales</taxon>
        <taxon>Vibrionaceae</taxon>
        <taxon>Photobacterium</taxon>
    </lineage>
</organism>
<feature type="transmembrane region" description="Helical" evidence="1">
    <location>
        <begin position="107"/>
        <end position="126"/>
    </location>
</feature>
<feature type="transmembrane region" description="Helical" evidence="1">
    <location>
        <begin position="42"/>
        <end position="59"/>
    </location>
</feature>
<dbReference type="EMBL" id="JWLZ01000182">
    <property type="protein sequence ID" value="KHT62191.1"/>
    <property type="molecule type" value="Genomic_DNA"/>
</dbReference>
<keyword evidence="1" id="KW-0812">Transmembrane</keyword>
<keyword evidence="1" id="KW-0472">Membrane</keyword>
<feature type="transmembrane region" description="Helical" evidence="1">
    <location>
        <begin position="132"/>
        <end position="155"/>
    </location>
</feature>
<keyword evidence="1" id="KW-1133">Transmembrane helix</keyword>
<accession>A0A0B9GTV8</accession>
<feature type="transmembrane region" description="Helical" evidence="1">
    <location>
        <begin position="79"/>
        <end position="95"/>
    </location>
</feature>
<comment type="caution">
    <text evidence="2">The sequence shown here is derived from an EMBL/GenBank/DDBJ whole genome shotgun (WGS) entry which is preliminary data.</text>
</comment>
<proteinExistence type="predicted"/>
<evidence type="ECO:0000313" key="3">
    <source>
        <dbReference type="Proteomes" id="UP000031278"/>
    </source>
</evidence>
<feature type="transmembrane region" description="Helical" evidence="1">
    <location>
        <begin position="167"/>
        <end position="187"/>
    </location>
</feature>
<protein>
    <submittedName>
        <fullName evidence="2">Dimethyl sulfoxide reductase</fullName>
    </submittedName>
</protein>
<sequence>MAWFEWPFILSNVLTQMAIGAFIVLGTVLLSGKLCFGQADRLHRTMPVLWLMLFGALLLRELNMMLSDTADGYRIGAEALLAITFFAAALLYWLVEKTLAGSDRFRQCCLGLAVIIGVGYLVHGLGVRSEQWLVASHFMATTFCGGTLLAHACLIRAKHKVDELNTVFPRIGALAALACLLTGLPQLGELSNQIEAGGAIMPFVSQVTSLGLLLAAVGVWYMPIVTKSKPVMNVMTFALALSGISSYFAGVGY</sequence>
<dbReference type="GO" id="GO:0016020">
    <property type="term" value="C:membrane"/>
    <property type="evidence" value="ECO:0007669"/>
    <property type="project" value="InterPro"/>
</dbReference>
<feature type="transmembrane region" description="Helical" evidence="1">
    <location>
        <begin position="199"/>
        <end position="222"/>
    </location>
</feature>
<dbReference type="GO" id="GO:0019645">
    <property type="term" value="P:anaerobic electron transport chain"/>
    <property type="evidence" value="ECO:0007669"/>
    <property type="project" value="InterPro"/>
</dbReference>
<evidence type="ECO:0000313" key="2">
    <source>
        <dbReference type="EMBL" id="KHT62191.1"/>
    </source>
</evidence>
<feature type="transmembrane region" description="Helical" evidence="1">
    <location>
        <begin position="234"/>
        <end position="252"/>
    </location>
</feature>
<dbReference type="Pfam" id="PF04976">
    <property type="entry name" value="DmsC"/>
    <property type="match status" value="1"/>
</dbReference>
<dbReference type="InterPro" id="IPR007059">
    <property type="entry name" value="DmsC"/>
</dbReference>